<keyword evidence="3" id="KW-1185">Reference proteome</keyword>
<dbReference type="InterPro" id="IPR036691">
    <property type="entry name" value="Endo/exonu/phosph_ase_sf"/>
</dbReference>
<dbReference type="Pfam" id="PF03372">
    <property type="entry name" value="Exo_endo_phos"/>
    <property type="match status" value="1"/>
</dbReference>
<dbReference type="OrthoDB" id="6158007at2759"/>
<dbReference type="InterPro" id="IPR005135">
    <property type="entry name" value="Endo/exonuclease/phosphatase"/>
</dbReference>
<comment type="caution">
    <text evidence="2">The sequence shown here is derived from an EMBL/GenBank/DDBJ whole genome shotgun (WGS) entry which is preliminary data.</text>
</comment>
<organism evidence="2 3">
    <name type="scientific">Brachionus calyciflorus</name>
    <dbReference type="NCBI Taxonomy" id="104777"/>
    <lineage>
        <taxon>Eukaryota</taxon>
        <taxon>Metazoa</taxon>
        <taxon>Spiralia</taxon>
        <taxon>Gnathifera</taxon>
        <taxon>Rotifera</taxon>
        <taxon>Eurotatoria</taxon>
        <taxon>Monogononta</taxon>
        <taxon>Pseudotrocha</taxon>
        <taxon>Ploima</taxon>
        <taxon>Brachionidae</taxon>
        <taxon>Brachionus</taxon>
    </lineage>
</organism>
<evidence type="ECO:0000259" key="1">
    <source>
        <dbReference type="Pfam" id="PF03372"/>
    </source>
</evidence>
<name>A0A814BTB7_9BILA</name>
<gene>
    <name evidence="2" type="ORF">OXX778_LOCUS13021</name>
</gene>
<dbReference type="Gene3D" id="3.60.10.10">
    <property type="entry name" value="Endonuclease/exonuclease/phosphatase"/>
    <property type="match status" value="1"/>
</dbReference>
<reference evidence="2" key="1">
    <citation type="submission" date="2021-02" db="EMBL/GenBank/DDBJ databases">
        <authorList>
            <person name="Nowell W R."/>
        </authorList>
    </citation>
    <scope>NUCLEOTIDE SEQUENCE</scope>
    <source>
        <strain evidence="2">Ploen Becks lab</strain>
    </source>
</reference>
<feature type="domain" description="Endonuclease/exonuclease/phosphatase" evidence="1">
    <location>
        <begin position="49"/>
        <end position="255"/>
    </location>
</feature>
<dbReference type="Proteomes" id="UP000663879">
    <property type="component" value="Unassembled WGS sequence"/>
</dbReference>
<dbReference type="EMBL" id="CAJNOC010002439">
    <property type="protein sequence ID" value="CAF0933183.1"/>
    <property type="molecule type" value="Genomic_DNA"/>
</dbReference>
<dbReference type="AlphaFoldDB" id="A0A814BTB7"/>
<proteinExistence type="predicted"/>
<sequence length="336" mass="38594">MPFHNLNDDEMSSVSNSDLDISFSIPVHENYFMNLAKFSDSKNLNILHLNVNSIEHKLINFDEILTANLFDFVAFSESKLDCSTSNKFGAGYGYQVLRRDRNSHGGGLLLFVSKDLKINYNHNSPDFELIHLQILTAETLINIIYTYITPYKTENEAFFTNLEDYLFLLDPDLQLLVIGDLNEDLLSLRGADLVKFINENELLNCIDKPTRFNKISMVNNDKASNSLLDVCLHKSLDNHGISIYSDVHGCPFSDHQFVYIALNVDGQQHENEAIYGRNLCPKNVESITSELKQVNFNEAFKYYETYRQWGWVKNKILSVIDKIAPIKCLKVKNRNK</sequence>
<accession>A0A814BTB7</accession>
<evidence type="ECO:0000313" key="3">
    <source>
        <dbReference type="Proteomes" id="UP000663879"/>
    </source>
</evidence>
<evidence type="ECO:0000313" key="2">
    <source>
        <dbReference type="EMBL" id="CAF0933183.1"/>
    </source>
</evidence>
<protein>
    <recommendedName>
        <fullName evidence="1">Endonuclease/exonuclease/phosphatase domain-containing protein</fullName>
    </recommendedName>
</protein>
<dbReference type="GO" id="GO:0003824">
    <property type="term" value="F:catalytic activity"/>
    <property type="evidence" value="ECO:0007669"/>
    <property type="project" value="InterPro"/>
</dbReference>
<dbReference type="SUPFAM" id="SSF56219">
    <property type="entry name" value="DNase I-like"/>
    <property type="match status" value="1"/>
</dbReference>